<gene>
    <name evidence="2" type="ORF">FHR96_004534</name>
</gene>
<keyword evidence="3" id="KW-1185">Reference proteome</keyword>
<accession>A0A7W5C4J0</accession>
<keyword evidence="1" id="KW-0472">Membrane</keyword>
<evidence type="ECO:0000313" key="3">
    <source>
        <dbReference type="Proteomes" id="UP000525987"/>
    </source>
</evidence>
<dbReference type="AlphaFoldDB" id="A0A7W5C4J0"/>
<evidence type="ECO:0000256" key="1">
    <source>
        <dbReference type="SAM" id="Phobius"/>
    </source>
</evidence>
<sequence>FYLKGVAPPEVSLKDIFVSLLPFIALQLCVLFALLFWPNLAMWLVG</sequence>
<feature type="non-terminal residue" evidence="2">
    <location>
        <position position="1"/>
    </location>
</feature>
<keyword evidence="1" id="KW-0812">Transmembrane</keyword>
<name>A0A7W5C4J0_9GAMM</name>
<protein>
    <submittedName>
        <fullName evidence="2">TRAP-type mannitol/chloroaromatic compound transport system permease large subunit</fullName>
    </submittedName>
</protein>
<organism evidence="2 3">
    <name type="scientific">Halomonas organivorans</name>
    <dbReference type="NCBI Taxonomy" id="257772"/>
    <lineage>
        <taxon>Bacteria</taxon>
        <taxon>Pseudomonadati</taxon>
        <taxon>Pseudomonadota</taxon>
        <taxon>Gammaproteobacteria</taxon>
        <taxon>Oceanospirillales</taxon>
        <taxon>Halomonadaceae</taxon>
        <taxon>Halomonas</taxon>
    </lineage>
</organism>
<feature type="transmembrane region" description="Helical" evidence="1">
    <location>
        <begin position="16"/>
        <end position="37"/>
    </location>
</feature>
<evidence type="ECO:0000313" key="2">
    <source>
        <dbReference type="EMBL" id="MBB3143608.1"/>
    </source>
</evidence>
<keyword evidence="1" id="KW-1133">Transmembrane helix</keyword>
<dbReference type="EMBL" id="JACHXM010000066">
    <property type="protein sequence ID" value="MBB3143608.1"/>
    <property type="molecule type" value="Genomic_DNA"/>
</dbReference>
<proteinExistence type="predicted"/>
<comment type="caution">
    <text evidence="2">The sequence shown here is derived from an EMBL/GenBank/DDBJ whole genome shotgun (WGS) entry which is preliminary data.</text>
</comment>
<reference evidence="2 3" key="1">
    <citation type="submission" date="2020-08" db="EMBL/GenBank/DDBJ databases">
        <title>Genomic Encyclopedia of Type Strains, Phase III (KMG-III): the genomes of soil and plant-associated and newly described type strains.</title>
        <authorList>
            <person name="Whitman W."/>
        </authorList>
    </citation>
    <scope>NUCLEOTIDE SEQUENCE [LARGE SCALE GENOMIC DNA]</scope>
    <source>
        <strain evidence="2 3">CECT 5995</strain>
    </source>
</reference>
<dbReference type="Proteomes" id="UP000525987">
    <property type="component" value="Unassembled WGS sequence"/>
</dbReference>